<feature type="compositionally biased region" description="Polar residues" evidence="10">
    <location>
        <begin position="8"/>
        <end position="17"/>
    </location>
</feature>
<keyword evidence="9" id="KW-0175">Coiled coil</keyword>
<reference evidence="11" key="2">
    <citation type="submission" date="2021-03" db="UniProtKB">
        <authorList>
            <consortium name="EnsemblPlants"/>
        </authorList>
    </citation>
    <scope>IDENTIFICATION</scope>
</reference>
<keyword evidence="7" id="KW-0503">Monooxygenase</keyword>
<organism evidence="11 12">
    <name type="scientific">Cannabis sativa</name>
    <name type="common">Hemp</name>
    <name type="synonym">Marijuana</name>
    <dbReference type="NCBI Taxonomy" id="3483"/>
    <lineage>
        <taxon>Eukaryota</taxon>
        <taxon>Viridiplantae</taxon>
        <taxon>Streptophyta</taxon>
        <taxon>Embryophyta</taxon>
        <taxon>Tracheophyta</taxon>
        <taxon>Spermatophyta</taxon>
        <taxon>Magnoliopsida</taxon>
        <taxon>eudicotyledons</taxon>
        <taxon>Gunneridae</taxon>
        <taxon>Pentapetalae</taxon>
        <taxon>rosids</taxon>
        <taxon>fabids</taxon>
        <taxon>Rosales</taxon>
        <taxon>Cannabaceae</taxon>
        <taxon>Cannabis</taxon>
    </lineage>
</organism>
<feature type="binding site" description="axial binding residue" evidence="8">
    <location>
        <position position="879"/>
    </location>
    <ligand>
        <name>heme</name>
        <dbReference type="ChEBI" id="CHEBI:30413"/>
    </ligand>
    <ligandPart>
        <name>Fe</name>
        <dbReference type="ChEBI" id="CHEBI:18248"/>
    </ligandPart>
</feature>
<dbReference type="GO" id="GO:0004497">
    <property type="term" value="F:monooxygenase activity"/>
    <property type="evidence" value="ECO:0007669"/>
    <property type="project" value="UniProtKB-KW"/>
</dbReference>
<keyword evidence="3 8" id="KW-0349">Heme</keyword>
<dbReference type="PRINTS" id="PR00463">
    <property type="entry name" value="EP450I"/>
</dbReference>
<dbReference type="GO" id="GO:0016705">
    <property type="term" value="F:oxidoreductase activity, acting on paired donors, with incorporation or reduction of molecular oxygen"/>
    <property type="evidence" value="ECO:0007669"/>
    <property type="project" value="InterPro"/>
</dbReference>
<evidence type="ECO:0000256" key="10">
    <source>
        <dbReference type="SAM" id="MobiDB-lite"/>
    </source>
</evidence>
<evidence type="ECO:0000256" key="1">
    <source>
        <dbReference type="ARBA" id="ARBA00001971"/>
    </source>
</evidence>
<dbReference type="InterPro" id="IPR017972">
    <property type="entry name" value="Cyt_P450_CS"/>
</dbReference>
<keyword evidence="4 8" id="KW-0479">Metal-binding</keyword>
<dbReference type="Gramene" id="evm.model.04.309">
    <property type="protein sequence ID" value="cds.evm.model.04.309"/>
    <property type="gene ID" value="evm.TU.04.309"/>
</dbReference>
<feature type="region of interest" description="Disordered" evidence="10">
    <location>
        <begin position="1"/>
        <end position="28"/>
    </location>
</feature>
<evidence type="ECO:0000256" key="9">
    <source>
        <dbReference type="SAM" id="Coils"/>
    </source>
</evidence>
<evidence type="ECO:0000256" key="7">
    <source>
        <dbReference type="ARBA" id="ARBA00023033"/>
    </source>
</evidence>
<reference evidence="11" key="1">
    <citation type="submission" date="2018-11" db="EMBL/GenBank/DDBJ databases">
        <authorList>
            <person name="Grassa J C."/>
        </authorList>
    </citation>
    <scope>NUCLEOTIDE SEQUENCE [LARGE SCALE GENOMIC DNA]</scope>
</reference>
<evidence type="ECO:0000313" key="12">
    <source>
        <dbReference type="Proteomes" id="UP000596661"/>
    </source>
</evidence>
<keyword evidence="5" id="KW-0560">Oxidoreductase</keyword>
<dbReference type="GO" id="GO:0020037">
    <property type="term" value="F:heme binding"/>
    <property type="evidence" value="ECO:0007669"/>
    <property type="project" value="InterPro"/>
</dbReference>
<keyword evidence="12" id="KW-1185">Reference proteome</keyword>
<proteinExistence type="inferred from homology"/>
<dbReference type="SUPFAM" id="SSF48264">
    <property type="entry name" value="Cytochrome P450"/>
    <property type="match status" value="1"/>
</dbReference>
<dbReference type="PRINTS" id="PR00385">
    <property type="entry name" value="P450"/>
</dbReference>
<dbReference type="InterPro" id="IPR002401">
    <property type="entry name" value="Cyt_P450_E_grp-I"/>
</dbReference>
<dbReference type="Proteomes" id="UP000596661">
    <property type="component" value="Chromosome 4"/>
</dbReference>
<dbReference type="EnsemblPlants" id="evm.model.04.309">
    <property type="protein sequence ID" value="cds.evm.model.04.309"/>
    <property type="gene ID" value="evm.TU.04.309"/>
</dbReference>
<evidence type="ECO:0000256" key="5">
    <source>
        <dbReference type="ARBA" id="ARBA00023002"/>
    </source>
</evidence>
<dbReference type="Pfam" id="PF00067">
    <property type="entry name" value="p450"/>
    <property type="match status" value="1"/>
</dbReference>
<dbReference type="AlphaFoldDB" id="A0A803PH09"/>
<dbReference type="EMBL" id="UZAU01000358">
    <property type="status" value="NOT_ANNOTATED_CDS"/>
    <property type="molecule type" value="Genomic_DNA"/>
</dbReference>
<name>A0A803PH09_CANSA</name>
<evidence type="ECO:0000256" key="3">
    <source>
        <dbReference type="ARBA" id="ARBA00022617"/>
    </source>
</evidence>
<dbReference type="CDD" id="cd11072">
    <property type="entry name" value="CYP71-like"/>
    <property type="match status" value="1"/>
</dbReference>
<feature type="coiled-coil region" evidence="9">
    <location>
        <begin position="758"/>
        <end position="785"/>
    </location>
</feature>
<dbReference type="GO" id="GO:0005506">
    <property type="term" value="F:iron ion binding"/>
    <property type="evidence" value="ECO:0007669"/>
    <property type="project" value="InterPro"/>
</dbReference>
<dbReference type="PANTHER" id="PTHR47955">
    <property type="entry name" value="CYTOCHROME P450 FAMILY 71 PROTEIN"/>
    <property type="match status" value="1"/>
</dbReference>
<sequence length="944" mass="107603">MQKKRGATQKNNINNLKSKGVKKNLEYNDKGQPIGDNYGEMQSYIGVRTRKTVSLNAGDWRRVSITLKNKIWEDVSGAFNIDEGMKKKVLRDAGRMMKDFKSKMTSNYIYPMAEAGMIEQLSVTPCKYPELDHADWIEFVKHRLSPEFQALRNVQCKRALQNQSWHRTSRRGMHNVREDLKKELGVDHVERCEVWIRSREKKKSMVTDLDGQIKERINELKEKVSSGEVVVKGQDDILTLALGTPEHPGRVRAAGSSATISSWFGRKKRQPVAKYISEMDAEIERLKAEIDALKRETKQADQLQNVEEEYNDEDQGPLLKKPRLETSASKGRGKQKCNSISSPHPRAGGGERLVALDESVGCIAEAFTRFSSYSGIIANNDKSNIYLAGVNEIEKHGINCDVPLKEGACPMKYLDMCPRPTMCKNFLLPQKVSKEIDRMCKNFLWGKINNTSKMHIASWELVCNLRKFRGLGFGPSKLPIIGNIHQLGSTPHQSLWKLSKTYGDVMHLRFGRLQAIVISSAEAAEEVLKVHDLECCSRPTLAGLAKLSYNKLDLSFAPYGEHWRQVRKICVLKLFSVKSVQSFQFVREEEIDSLIEFLKECSPSATPVNLSEKMYSLMASVTLRTAFGKRFQECGLDSDTLEDIIHRAMTVVGTFTASDLFPYVGWIIDRLSGLHARFERSFHELDDFFCSVIDEHLKRTPEEGKEDIVDWLLCIERSESEYADFQFTRDCTKAVLTDIFLAGVDTGAITITWTMTELAKNFRVMKKVQNEVRDLKKEKITENDIHQLQYLKMVIKETLRLHPPVPLLLPRESISHFKLANYEISPKTLIQVNVWAIGRDPKYWQNPEEFFPERFSDSSIDYKGQHFELLPFGAGRRGCPGIYTAMTMVELTLANLLNCFDWKLPNGIRESDIDMEEAAGLTTHKNSALKLIPVTYHCPSNNEI</sequence>
<protein>
    <recommendedName>
        <fullName evidence="13">Cytochrome P450</fullName>
    </recommendedName>
</protein>
<evidence type="ECO:0000256" key="6">
    <source>
        <dbReference type="ARBA" id="ARBA00023004"/>
    </source>
</evidence>
<dbReference type="FunFam" id="1.10.630.10:FF:000011">
    <property type="entry name" value="Cytochrome P450 83B1"/>
    <property type="match status" value="1"/>
</dbReference>
<evidence type="ECO:0000256" key="8">
    <source>
        <dbReference type="PIRSR" id="PIRSR602401-1"/>
    </source>
</evidence>
<dbReference type="Gene3D" id="1.10.630.10">
    <property type="entry name" value="Cytochrome P450"/>
    <property type="match status" value="1"/>
</dbReference>
<feature type="region of interest" description="Disordered" evidence="10">
    <location>
        <begin position="300"/>
        <end position="349"/>
    </location>
</feature>
<keyword evidence="6 8" id="KW-0408">Iron</keyword>
<dbReference type="PROSITE" id="PS00086">
    <property type="entry name" value="CYTOCHROME_P450"/>
    <property type="match status" value="1"/>
</dbReference>
<evidence type="ECO:0000313" key="11">
    <source>
        <dbReference type="EnsemblPlants" id="cds.evm.model.04.309"/>
    </source>
</evidence>
<dbReference type="InterPro" id="IPR036396">
    <property type="entry name" value="Cyt_P450_sf"/>
</dbReference>
<evidence type="ECO:0000256" key="2">
    <source>
        <dbReference type="ARBA" id="ARBA00010617"/>
    </source>
</evidence>
<evidence type="ECO:0008006" key="13">
    <source>
        <dbReference type="Google" id="ProtNLM"/>
    </source>
</evidence>
<comment type="cofactor">
    <cofactor evidence="1 8">
        <name>heme</name>
        <dbReference type="ChEBI" id="CHEBI:30413"/>
    </cofactor>
</comment>
<evidence type="ECO:0000256" key="4">
    <source>
        <dbReference type="ARBA" id="ARBA00022723"/>
    </source>
</evidence>
<comment type="similarity">
    <text evidence="2">Belongs to the cytochrome P450 family.</text>
</comment>
<dbReference type="InterPro" id="IPR001128">
    <property type="entry name" value="Cyt_P450"/>
</dbReference>
<feature type="compositionally biased region" description="Acidic residues" evidence="10">
    <location>
        <begin position="306"/>
        <end position="315"/>
    </location>
</feature>
<dbReference type="PANTHER" id="PTHR47955:SF19">
    <property type="entry name" value="CYTOCHROME P450 71A9-LIKE ISOFORM X1"/>
    <property type="match status" value="1"/>
</dbReference>
<accession>A0A803PH09</accession>